<dbReference type="InterPro" id="IPR025263">
    <property type="entry name" value="YhdP_central"/>
</dbReference>
<dbReference type="NCBIfam" id="TIGR02099">
    <property type="entry name" value="YhdP family protein"/>
    <property type="match status" value="1"/>
</dbReference>
<keyword evidence="2" id="KW-0812">Transmembrane</keyword>
<feature type="domain" description="YhdP central" evidence="3">
    <location>
        <begin position="17"/>
        <end position="1295"/>
    </location>
</feature>
<organism evidence="4 5">
    <name type="scientific">Halovibrio salipaludis</name>
    <dbReference type="NCBI Taxonomy" id="2032626"/>
    <lineage>
        <taxon>Bacteria</taxon>
        <taxon>Pseudomonadati</taxon>
        <taxon>Pseudomonadota</taxon>
        <taxon>Gammaproteobacteria</taxon>
        <taxon>Oceanospirillales</taxon>
        <taxon>Halomonadaceae</taxon>
        <taxon>Halovibrio</taxon>
    </lineage>
</organism>
<evidence type="ECO:0000313" key="5">
    <source>
        <dbReference type="Proteomes" id="UP000218896"/>
    </source>
</evidence>
<evidence type="ECO:0000256" key="2">
    <source>
        <dbReference type="SAM" id="Phobius"/>
    </source>
</evidence>
<comment type="caution">
    <text evidence="4">The sequence shown here is derived from an EMBL/GenBank/DDBJ whole genome shotgun (WGS) entry which is preliminary data.</text>
</comment>
<dbReference type="OrthoDB" id="9762238at2"/>
<keyword evidence="5" id="KW-1185">Reference proteome</keyword>
<dbReference type="RefSeq" id="WP_095618292.1">
    <property type="nucleotide sequence ID" value="NZ_NSKD01000007.1"/>
</dbReference>
<dbReference type="PANTHER" id="PTHR38690">
    <property type="entry name" value="PROTEASE-RELATED"/>
    <property type="match status" value="1"/>
</dbReference>
<evidence type="ECO:0000259" key="3">
    <source>
        <dbReference type="Pfam" id="PF13116"/>
    </source>
</evidence>
<dbReference type="EMBL" id="NSKD01000007">
    <property type="protein sequence ID" value="PAU78721.1"/>
    <property type="molecule type" value="Genomic_DNA"/>
</dbReference>
<dbReference type="Proteomes" id="UP000218896">
    <property type="component" value="Unassembled WGS sequence"/>
</dbReference>
<evidence type="ECO:0000256" key="1">
    <source>
        <dbReference type="SAM" id="MobiDB-lite"/>
    </source>
</evidence>
<sequence>MSRAASGGVRPVLWALLNRLVTVVWISALTLLIVAALYVGLGRQVMANLHHFEAEIETALTRALDRPVHLSGLSGDWQGLDPVLRVGEMTVGEPGQTDASLGQLKIRLDSWASLVRLRLVFRELRANGAEATLVQHPDGGIAVAGLWQPSDSDEEPGGPAGAASGALAALDGHLGEWIDQAGRLLSDPVVTLTDLRLRVEPASGEPVSLSVPAMDVRFEDGLFSASGHLVRGGDERRRLGAFALEGQHLLSSGFTGDLFLDLDSAGVFSDLLTPYEWRGMAVDSLNARAETWLRFRRARLQRARVSLRLPELGLASPVAPVTRLRDLSADLLWRQTDAGWLLETRGSAFRWGGQEAGAFSVRAERTSDGLTVAAQGLDLGAASSLVRHSGLLPKEEQERLAGHDPTGLMEHLEITVPDNGDWRLRGAFKDIAVAAVEGAPSGSGLDGYLETGPRQGRVTLESGPSRIGFPELFHTDWRFQRLAGRVHWSRRSDGWEVAARRLVGRHEGMDASGGFRLRLHEGSSDTLSLRVGIAGGRTGMLGRFVPRKRVPPELYSFLTEAVGRGTVTSGWYYGHGDIGGDDADETARDRAFTSSMAYRFRDTELTYDPEWPTLEGAAGQVRVQGDEGHIRLDEGVVAGVELEPSQIRVTGDDGEGLRVDVDTGARREGELLTEQWRSSPLAAITGDWLGDLRVTGSSHVDLSLSLWPGQARDPEVDLRFALAEGRVRFLPAKLEWRDVNGPIRFSTDDGFSNTDLDARFMGEPVTLQVRDGPEQAPVFRQQGGLAVPRLAEWLGHPLPRVSGQLDYSAAFRPTEGPSLRLDGDLSDLVLDWPAPFSKEAGEGHSLTAQVDFGGADSEAVRIEGDWQPLGAFRLVMRDGRVERGRIGLGVRRTALPEEPVLSLTGNLPRADLKQWWRALADVPVGEEAAPGQSAARERPDLPPLRVELGIGEPRFSDWTLSPLRIRAEADSGGDWQVQLDSDWISGTLGNGGERALAVDLDHLMLPATAPDGGGAPELDSAILSTGARDWPDMEIRIGRLVVGERRLTDLSLVLAPDGSRIRLDPLAFTMGDLAVDGSMVWQPTASNGVTEFSGTLEGGDLKGLEALIGQTMVPISSQRTEASLNMAWPGGPTDFSLSGLRAAMDFRLEDGIIDQDIEGARVFRVFGLLNTDTLWRRLQLDFSDVYESGVPFDHIEGEVLIHEGRLIFDPAVSIQAPSGGFRMSGEADLISEALDMRLVVVLPVTQNLPLAAVLFGYAPPIGGALFVLDKVFGGILSRVTSATYTVEGTWSDPEIELRNLFDTESDLESYERPEVGVEAPARPAGEIRR</sequence>
<feature type="transmembrane region" description="Helical" evidence="2">
    <location>
        <begin position="20"/>
        <end position="41"/>
    </location>
</feature>
<reference evidence="4 5" key="1">
    <citation type="submission" date="2017-08" db="EMBL/GenBank/DDBJ databases">
        <title>Halovibrio sewagensis sp. nov., isolated from wastewater of high salinity.</title>
        <authorList>
            <person name="Dong X."/>
            <person name="Zhang G."/>
        </authorList>
    </citation>
    <scope>NUCLEOTIDE SEQUENCE [LARGE SCALE GENOMIC DNA]</scope>
    <source>
        <strain evidence="4 5">YL5-2</strain>
    </source>
</reference>
<protein>
    <submittedName>
        <fullName evidence="4">TIGR02099 family protein</fullName>
    </submittedName>
</protein>
<keyword evidence="2" id="KW-0472">Membrane</keyword>
<accession>A0A2A2EZB6</accession>
<dbReference type="PANTHER" id="PTHR38690:SF1">
    <property type="entry name" value="PROTEASE"/>
    <property type="match status" value="1"/>
</dbReference>
<name>A0A2A2EZB6_9GAMM</name>
<evidence type="ECO:0000313" key="4">
    <source>
        <dbReference type="EMBL" id="PAU78721.1"/>
    </source>
</evidence>
<proteinExistence type="predicted"/>
<dbReference type="Pfam" id="PF13116">
    <property type="entry name" value="YhdP"/>
    <property type="match status" value="1"/>
</dbReference>
<keyword evidence="2" id="KW-1133">Transmembrane helix</keyword>
<feature type="region of interest" description="Disordered" evidence="1">
    <location>
        <begin position="1307"/>
        <end position="1329"/>
    </location>
</feature>
<dbReference type="InterPro" id="IPR011836">
    <property type="entry name" value="YhdP"/>
</dbReference>
<gene>
    <name evidence="4" type="ORF">CK501_13630</name>
</gene>